<dbReference type="AlphaFoldDB" id="A0A518B7R6"/>
<dbReference type="KEGG" id="knv:Pan216_38910"/>
<dbReference type="EMBL" id="CP036279">
    <property type="protein sequence ID" value="QDU63017.1"/>
    <property type="molecule type" value="Genomic_DNA"/>
</dbReference>
<gene>
    <name evidence="1" type="ORF">Pan216_38910</name>
</gene>
<name>A0A518B7R6_9BACT</name>
<dbReference type="RefSeq" id="WP_145260158.1">
    <property type="nucleotide sequence ID" value="NZ_CP036279.1"/>
</dbReference>
<sequence>MGEPIVVETAVCACTMGTVPTPLTVTSQEFKTINAMPVATIADCAPDVNITPFGTCNELTAAASGVPQPCVPAPVGTWMPGSLMWTANELPILVQTDKLVCGVGGEISVIENPANETMTSF</sequence>
<keyword evidence="2" id="KW-1185">Reference proteome</keyword>
<dbReference type="OrthoDB" id="4825649at2"/>
<accession>A0A518B7R6</accession>
<proteinExistence type="predicted"/>
<evidence type="ECO:0000313" key="1">
    <source>
        <dbReference type="EMBL" id="QDU63017.1"/>
    </source>
</evidence>
<reference evidence="1 2" key="1">
    <citation type="submission" date="2019-02" db="EMBL/GenBank/DDBJ databases">
        <title>Deep-cultivation of Planctomycetes and their phenomic and genomic characterization uncovers novel biology.</title>
        <authorList>
            <person name="Wiegand S."/>
            <person name="Jogler M."/>
            <person name="Boedeker C."/>
            <person name="Pinto D."/>
            <person name="Vollmers J."/>
            <person name="Rivas-Marin E."/>
            <person name="Kohn T."/>
            <person name="Peeters S.H."/>
            <person name="Heuer A."/>
            <person name="Rast P."/>
            <person name="Oberbeckmann S."/>
            <person name="Bunk B."/>
            <person name="Jeske O."/>
            <person name="Meyerdierks A."/>
            <person name="Storesund J.E."/>
            <person name="Kallscheuer N."/>
            <person name="Luecker S."/>
            <person name="Lage O.M."/>
            <person name="Pohl T."/>
            <person name="Merkel B.J."/>
            <person name="Hornburger P."/>
            <person name="Mueller R.-W."/>
            <person name="Bruemmer F."/>
            <person name="Labrenz M."/>
            <person name="Spormann A.M."/>
            <person name="Op den Camp H."/>
            <person name="Overmann J."/>
            <person name="Amann R."/>
            <person name="Jetten M.S.M."/>
            <person name="Mascher T."/>
            <person name="Medema M.H."/>
            <person name="Devos D.P."/>
            <person name="Kaster A.-K."/>
            <person name="Ovreas L."/>
            <person name="Rohde M."/>
            <person name="Galperin M.Y."/>
            <person name="Jogler C."/>
        </authorList>
    </citation>
    <scope>NUCLEOTIDE SEQUENCE [LARGE SCALE GENOMIC DNA]</scope>
    <source>
        <strain evidence="1 2">Pan216</strain>
    </source>
</reference>
<organism evidence="1 2">
    <name type="scientific">Kolteria novifilia</name>
    <dbReference type="NCBI Taxonomy" id="2527975"/>
    <lineage>
        <taxon>Bacteria</taxon>
        <taxon>Pseudomonadati</taxon>
        <taxon>Planctomycetota</taxon>
        <taxon>Planctomycetia</taxon>
        <taxon>Kolteriales</taxon>
        <taxon>Kolteriaceae</taxon>
        <taxon>Kolteria</taxon>
    </lineage>
</organism>
<dbReference type="InterPro" id="IPR025460">
    <property type="entry name" value="DUF4280"/>
</dbReference>
<dbReference type="Pfam" id="PF14107">
    <property type="entry name" value="DUF4280"/>
    <property type="match status" value="1"/>
</dbReference>
<evidence type="ECO:0000313" key="2">
    <source>
        <dbReference type="Proteomes" id="UP000317093"/>
    </source>
</evidence>
<dbReference type="Proteomes" id="UP000317093">
    <property type="component" value="Chromosome"/>
</dbReference>
<protein>
    <recommendedName>
        <fullName evidence="3">DUF4280 domain-containing protein</fullName>
    </recommendedName>
</protein>
<evidence type="ECO:0008006" key="3">
    <source>
        <dbReference type="Google" id="ProtNLM"/>
    </source>
</evidence>